<comment type="caution">
    <text evidence="4">The sequence shown here is derived from an EMBL/GenBank/DDBJ whole genome shotgun (WGS) entry which is preliminary data.</text>
</comment>
<keyword evidence="1" id="KW-0472">Membrane</keyword>
<sequence length="236" mass="23222">MNIRLATLTTAVVAAGVVGAAATATAAPETAPPAVGYHSDLDGNAVVTTLTDGSFALSGDRQSVAIRDIAGRTIESLPLSFTLDGQHLPLVQQIADDGRTLRLLPDLTTLDRTALKPVASPVENQLAMNDLINSVSLGTSIGSLIGTAIGAVAGIGVGVAVAGASCLALSLGCVITALPIISLVAAAGGLAGLVLGGGPTAIAAALTYFSVMQAAPGTSKYAPYVQGRTGDPAPAN</sequence>
<evidence type="ECO:0000313" key="5">
    <source>
        <dbReference type="Proteomes" id="UP000466794"/>
    </source>
</evidence>
<feature type="chain" id="PRO_5029759936" description="DUF8020 domain-containing protein" evidence="2">
    <location>
        <begin position="27"/>
        <end position="236"/>
    </location>
</feature>
<evidence type="ECO:0000313" key="4">
    <source>
        <dbReference type="EMBL" id="MVU76946.1"/>
    </source>
</evidence>
<evidence type="ECO:0000256" key="1">
    <source>
        <dbReference type="SAM" id="Phobius"/>
    </source>
</evidence>
<protein>
    <recommendedName>
        <fullName evidence="3">DUF8020 domain-containing protein</fullName>
    </recommendedName>
</protein>
<evidence type="ECO:0000256" key="2">
    <source>
        <dbReference type="SAM" id="SignalP"/>
    </source>
</evidence>
<reference evidence="4 5" key="1">
    <citation type="submission" date="2019-12" db="EMBL/GenBank/DDBJ databases">
        <title>Nocardia sp. nov. ET3-3 isolated from soil.</title>
        <authorList>
            <person name="Kanchanasin P."/>
            <person name="Tanasupawat S."/>
            <person name="Yuki M."/>
            <person name="Kudo T."/>
        </authorList>
    </citation>
    <scope>NUCLEOTIDE SEQUENCE [LARGE SCALE GENOMIC DNA]</scope>
    <source>
        <strain evidence="4 5">ET3-3</strain>
    </source>
</reference>
<feature type="transmembrane region" description="Helical" evidence="1">
    <location>
        <begin position="141"/>
        <end position="161"/>
    </location>
</feature>
<keyword evidence="1" id="KW-0812">Transmembrane</keyword>
<dbReference type="Pfam" id="PF26059">
    <property type="entry name" value="DUF8020"/>
    <property type="match status" value="1"/>
</dbReference>
<name>A0A7K1URH2_9NOCA</name>
<gene>
    <name evidence="4" type="ORF">GPX89_06765</name>
</gene>
<feature type="signal peptide" evidence="2">
    <location>
        <begin position="1"/>
        <end position="26"/>
    </location>
</feature>
<feature type="domain" description="DUF8020" evidence="3">
    <location>
        <begin position="34"/>
        <end position="106"/>
    </location>
</feature>
<evidence type="ECO:0000259" key="3">
    <source>
        <dbReference type="Pfam" id="PF26059"/>
    </source>
</evidence>
<dbReference type="AlphaFoldDB" id="A0A7K1URH2"/>
<feature type="transmembrane region" description="Helical" evidence="1">
    <location>
        <begin position="168"/>
        <end position="187"/>
    </location>
</feature>
<dbReference type="InterPro" id="IPR058333">
    <property type="entry name" value="DUF8020"/>
</dbReference>
<proteinExistence type="predicted"/>
<dbReference type="RefSeq" id="WP_157355765.1">
    <property type="nucleotide sequence ID" value="NZ_WRPP01000001.1"/>
</dbReference>
<keyword evidence="1" id="KW-1133">Transmembrane helix</keyword>
<feature type="transmembrane region" description="Helical" evidence="1">
    <location>
        <begin position="193"/>
        <end position="211"/>
    </location>
</feature>
<dbReference type="Proteomes" id="UP000466794">
    <property type="component" value="Unassembled WGS sequence"/>
</dbReference>
<keyword evidence="2" id="KW-0732">Signal</keyword>
<organism evidence="4 5">
    <name type="scientific">Nocardia terrae</name>
    <dbReference type="NCBI Taxonomy" id="2675851"/>
    <lineage>
        <taxon>Bacteria</taxon>
        <taxon>Bacillati</taxon>
        <taxon>Actinomycetota</taxon>
        <taxon>Actinomycetes</taxon>
        <taxon>Mycobacteriales</taxon>
        <taxon>Nocardiaceae</taxon>
        <taxon>Nocardia</taxon>
    </lineage>
</organism>
<accession>A0A7K1URH2</accession>
<dbReference type="EMBL" id="WRPP01000001">
    <property type="protein sequence ID" value="MVU76946.1"/>
    <property type="molecule type" value="Genomic_DNA"/>
</dbReference>
<keyword evidence="5" id="KW-1185">Reference proteome</keyword>